<dbReference type="EMBL" id="PGEM01000186">
    <property type="protein sequence ID" value="PPJ61693.1"/>
    <property type="molecule type" value="Genomic_DNA"/>
</dbReference>
<accession>A0A2S6CPL4</accession>
<proteinExistence type="predicted"/>
<evidence type="ECO:0000313" key="2">
    <source>
        <dbReference type="Proteomes" id="UP000239589"/>
    </source>
</evidence>
<dbReference type="Proteomes" id="UP000239589">
    <property type="component" value="Unassembled WGS sequence"/>
</dbReference>
<sequence>MRKTALILQINRLLISDVVGELVEPHPTNVLVVSVLFMYYLHPALCFPGCESKYKLVLIITIKFLE</sequence>
<comment type="caution">
    <text evidence="1">The sequence shown here is derived from an EMBL/GenBank/DDBJ whole genome shotgun (WGS) entry which is preliminary data.</text>
</comment>
<name>A0A2S6CPL4_9CYAN</name>
<dbReference type="AlphaFoldDB" id="A0A2S6CPL4"/>
<gene>
    <name evidence="1" type="ORF">CUN59_19560</name>
</gene>
<protein>
    <submittedName>
        <fullName evidence="1">Uncharacterized protein</fullName>
    </submittedName>
</protein>
<reference evidence="1 2" key="1">
    <citation type="submission" date="2018-02" db="EMBL/GenBank/DDBJ databases">
        <title>Discovery of a pederin family compound in a non-symbiotic bloom-forming cyanobacterium.</title>
        <authorList>
            <person name="Kust A."/>
            <person name="Mares J."/>
            <person name="Jokela J."/>
            <person name="Urajova P."/>
            <person name="Hajek J."/>
            <person name="Saurav K."/>
            <person name="Voracova K."/>
            <person name="Fewer D.P."/>
            <person name="Haapaniemi E."/>
            <person name="Permi P."/>
            <person name="Rehakova K."/>
            <person name="Sivonen K."/>
            <person name="Hrouzek P."/>
        </authorList>
    </citation>
    <scope>NUCLEOTIDE SEQUENCE [LARGE SCALE GENOMIC DNA]</scope>
    <source>
        <strain evidence="1 2">CHARLIE-1</strain>
    </source>
</reference>
<organism evidence="1 2">
    <name type="scientific">Cuspidothrix issatschenkoi CHARLIE-1</name>
    <dbReference type="NCBI Taxonomy" id="2052836"/>
    <lineage>
        <taxon>Bacteria</taxon>
        <taxon>Bacillati</taxon>
        <taxon>Cyanobacteriota</taxon>
        <taxon>Cyanophyceae</taxon>
        <taxon>Nostocales</taxon>
        <taxon>Aphanizomenonaceae</taxon>
        <taxon>Cuspidothrix</taxon>
    </lineage>
</organism>
<keyword evidence="2" id="KW-1185">Reference proteome</keyword>
<evidence type="ECO:0000313" key="1">
    <source>
        <dbReference type="EMBL" id="PPJ61693.1"/>
    </source>
</evidence>